<dbReference type="GO" id="GO:0065002">
    <property type="term" value="P:intracellular protein transmembrane transport"/>
    <property type="evidence" value="ECO:0007669"/>
    <property type="project" value="UniProtKB-UniRule"/>
</dbReference>
<evidence type="ECO:0000259" key="13">
    <source>
        <dbReference type="PROSITE" id="PS51192"/>
    </source>
</evidence>
<dbReference type="InterPro" id="IPR014001">
    <property type="entry name" value="Helicase_ATP-bd"/>
</dbReference>
<keyword evidence="3 12" id="KW-0813">Transport</keyword>
<dbReference type="EC" id="7.4.2.8" evidence="12"/>
<dbReference type="SUPFAM" id="SSF81886">
    <property type="entry name" value="Helical scaffold and wing domains of SecA"/>
    <property type="match status" value="1"/>
</dbReference>
<feature type="binding site" evidence="12">
    <location>
        <position position="487"/>
    </location>
    <ligand>
        <name>ATP</name>
        <dbReference type="ChEBI" id="CHEBI:30616"/>
    </ligand>
</feature>
<feature type="binding site" evidence="12">
    <location>
        <begin position="98"/>
        <end position="102"/>
    </location>
    <ligand>
        <name>ATP</name>
        <dbReference type="ChEBI" id="CHEBI:30616"/>
    </ligand>
</feature>
<dbReference type="RefSeq" id="WP_116419410.1">
    <property type="nucleotide sequence ID" value="NZ_NBXC01000025.1"/>
</dbReference>
<keyword evidence="7 12" id="KW-0067">ATP-binding</keyword>
<dbReference type="CDD" id="cd18803">
    <property type="entry name" value="SF2_C_secA"/>
    <property type="match status" value="1"/>
</dbReference>
<dbReference type="InterPro" id="IPR027417">
    <property type="entry name" value="P-loop_NTPase"/>
</dbReference>
<dbReference type="InterPro" id="IPR011130">
    <property type="entry name" value="SecA_preprotein_X-link_dom"/>
</dbReference>
<dbReference type="Pfam" id="PF01043">
    <property type="entry name" value="SecA_PP_bind"/>
    <property type="match status" value="1"/>
</dbReference>
<dbReference type="InterPro" id="IPR001650">
    <property type="entry name" value="Helicase_C-like"/>
</dbReference>
<evidence type="ECO:0000259" key="14">
    <source>
        <dbReference type="PROSITE" id="PS51194"/>
    </source>
</evidence>
<evidence type="ECO:0000259" key="15">
    <source>
        <dbReference type="PROSITE" id="PS51196"/>
    </source>
</evidence>
<evidence type="ECO:0000256" key="6">
    <source>
        <dbReference type="ARBA" id="ARBA00022741"/>
    </source>
</evidence>
<dbReference type="GO" id="GO:0005886">
    <property type="term" value="C:plasma membrane"/>
    <property type="evidence" value="ECO:0007669"/>
    <property type="project" value="UniProtKB-SubCell"/>
</dbReference>
<comment type="caution">
    <text evidence="16">The sequence shown here is derived from an EMBL/GenBank/DDBJ whole genome shotgun (WGS) entry which is preliminary data.</text>
</comment>
<dbReference type="HAMAP" id="MF_01382">
    <property type="entry name" value="SecA"/>
    <property type="match status" value="1"/>
</dbReference>
<dbReference type="InterPro" id="IPR036670">
    <property type="entry name" value="SecA_X-link_sf"/>
</dbReference>
<dbReference type="GO" id="GO:0017038">
    <property type="term" value="P:protein import"/>
    <property type="evidence" value="ECO:0007669"/>
    <property type="project" value="InterPro"/>
</dbReference>
<dbReference type="InterPro" id="IPR000185">
    <property type="entry name" value="SecA"/>
</dbReference>
<dbReference type="Gene3D" id="1.10.3060.10">
    <property type="entry name" value="Helical scaffold and wing domains of SecA"/>
    <property type="match status" value="1"/>
</dbReference>
<dbReference type="Gene3D" id="3.40.50.300">
    <property type="entry name" value="P-loop containing nucleotide triphosphate hydrolases"/>
    <property type="match status" value="3"/>
</dbReference>
<keyword evidence="9 12" id="KW-1278">Translocase</keyword>
<evidence type="ECO:0000313" key="16">
    <source>
        <dbReference type="EMBL" id="RFA25650.1"/>
    </source>
</evidence>
<comment type="subcellular location">
    <subcellularLocation>
        <location evidence="12">Cell membrane</location>
        <topology evidence="12">Peripheral membrane protein</topology>
        <orientation evidence="12">Cytoplasmic side</orientation>
    </subcellularLocation>
    <subcellularLocation>
        <location evidence="12">Cytoplasm</location>
    </subcellularLocation>
    <subcellularLocation>
        <location evidence="1">Membrane</location>
        <topology evidence="1">Peripheral membrane protein</topology>
    </subcellularLocation>
    <text evidence="12">Distribution is 50-50.</text>
</comment>
<dbReference type="PANTHER" id="PTHR30612:SF0">
    <property type="entry name" value="CHLOROPLAST PROTEIN-TRANSPORTING ATPASE"/>
    <property type="match status" value="1"/>
</dbReference>
<dbReference type="OrthoDB" id="9805579at2"/>
<feature type="domain" description="Helicase C-terminal" evidence="14">
    <location>
        <begin position="409"/>
        <end position="571"/>
    </location>
</feature>
<evidence type="ECO:0000256" key="10">
    <source>
        <dbReference type="ARBA" id="ARBA00023010"/>
    </source>
</evidence>
<sequence>MRPWLLARANSLLGRPGWVSMERHQTTAIAARIATEGHRSSSDADLAARAFEPQPDVVEFLARAAEAARRQLCIAPHDTQLAAAAALVSGLIVEMDTGEGKTLAGALAASVQVLSGRHVHVLSVNDYLAERDARWMSSLYALLGISVGWIGQASSMPARREAYTRDVVYVSVSELGFDVLRDRLATAPDGRVSPRFDVAIVDEADSVMIDEATTPLVLAGESATVVTYAKQAAALVAGLDGATHVEIDSERTTIALSDAGYDLVESTLGGINLHDEENLDLLIQINLALHAAHLVRRDVDYLITDGAVQLVNTARGRVADAQRWPDGLHAAIEAQEQLEPSPSGIVLDTLTVQELLVSYPLLSGMTGTAVAVAAELHEFYGVQTGRIERRLPNRRIDESRPVSLSRHEANEALLDEVQRLHREQRPILVGTQSVAESDDLAARLAERGIVAAVLNARNDADEADVIAAAGRRGAVTISTQMSGRGVDIVLGAHGVDDDVAAIGGLAVVASGRYASRRLDAQLRGRAGRQGDPGSSVIFASLEDDLVQRNAPVFVKNRIARKGARMDARSRLDIVDDCQNIAEGVHLDRQQSTWNYNRAISLQRAAVLRRREGLAAGEGEVLLLRERTAQHLDTIARGLDLAVIDAALRNILVFHFDVAWQDHLGRLTELRDGIHLRALSGDVPFEEFHRIALGEFEHFWKVVHDAAAATVEGLAVGGLLRPLDDLGLRRPATTWTYMVSDNPLGTPHDRLRRRAAGRLRRWRQME</sequence>
<evidence type="ECO:0000256" key="3">
    <source>
        <dbReference type="ARBA" id="ARBA00022448"/>
    </source>
</evidence>
<protein>
    <recommendedName>
        <fullName evidence="12">Protein translocase subunit SecA</fullName>
        <ecNumber evidence="12">7.4.2.8</ecNumber>
    </recommendedName>
</protein>
<evidence type="ECO:0000256" key="9">
    <source>
        <dbReference type="ARBA" id="ARBA00022967"/>
    </source>
</evidence>
<evidence type="ECO:0000256" key="2">
    <source>
        <dbReference type="ARBA" id="ARBA00007650"/>
    </source>
</evidence>
<feature type="domain" description="Helicase ATP-binding" evidence="13">
    <location>
        <begin position="82"/>
        <end position="243"/>
    </location>
</feature>
<evidence type="ECO:0000256" key="5">
    <source>
        <dbReference type="ARBA" id="ARBA00022490"/>
    </source>
</evidence>
<gene>
    <name evidence="12" type="primary">secA</name>
    <name evidence="16" type="ORF">B7R25_13130</name>
</gene>
<dbReference type="InterPro" id="IPR011116">
    <property type="entry name" value="SecA_Wing/Scaffold"/>
</dbReference>
<keyword evidence="5 12" id="KW-0963">Cytoplasm</keyword>
<evidence type="ECO:0000256" key="7">
    <source>
        <dbReference type="ARBA" id="ARBA00022840"/>
    </source>
</evidence>
<dbReference type="Proteomes" id="UP000257080">
    <property type="component" value="Unassembled WGS sequence"/>
</dbReference>
<keyword evidence="8 12" id="KW-0653">Protein transport</keyword>
<dbReference type="GO" id="GO:0005524">
    <property type="term" value="F:ATP binding"/>
    <property type="evidence" value="ECO:0007669"/>
    <property type="project" value="UniProtKB-UniRule"/>
</dbReference>
<proteinExistence type="inferred from homology"/>
<dbReference type="NCBIfam" id="TIGR04221">
    <property type="entry name" value="SecA2_Mycobac"/>
    <property type="match status" value="1"/>
</dbReference>
<evidence type="ECO:0000256" key="4">
    <source>
        <dbReference type="ARBA" id="ARBA00022475"/>
    </source>
</evidence>
<organism evidence="16 17">
    <name type="scientific">Subtercola boreus</name>
    <dbReference type="NCBI Taxonomy" id="120213"/>
    <lineage>
        <taxon>Bacteria</taxon>
        <taxon>Bacillati</taxon>
        <taxon>Actinomycetota</taxon>
        <taxon>Actinomycetes</taxon>
        <taxon>Micrococcales</taxon>
        <taxon>Microbacteriaceae</taxon>
        <taxon>Subtercola</taxon>
    </lineage>
</organism>
<dbReference type="PROSITE" id="PS51194">
    <property type="entry name" value="HELICASE_CTER"/>
    <property type="match status" value="1"/>
</dbReference>
<evidence type="ECO:0000256" key="11">
    <source>
        <dbReference type="ARBA" id="ARBA00023136"/>
    </source>
</evidence>
<feature type="domain" description="SecA family profile" evidence="15">
    <location>
        <begin position="1"/>
        <end position="574"/>
    </location>
</feature>
<dbReference type="GO" id="GO:0006605">
    <property type="term" value="P:protein targeting"/>
    <property type="evidence" value="ECO:0007669"/>
    <property type="project" value="UniProtKB-UniRule"/>
</dbReference>
<dbReference type="EMBL" id="NBXE01000030">
    <property type="protein sequence ID" value="RFA25650.1"/>
    <property type="molecule type" value="Genomic_DNA"/>
</dbReference>
<keyword evidence="6 12" id="KW-0547">Nucleotide-binding</keyword>
<dbReference type="SMART" id="SM00957">
    <property type="entry name" value="SecA_DEAD"/>
    <property type="match status" value="1"/>
</dbReference>
<dbReference type="GO" id="GO:0005829">
    <property type="term" value="C:cytosol"/>
    <property type="evidence" value="ECO:0007669"/>
    <property type="project" value="TreeGrafter"/>
</dbReference>
<evidence type="ECO:0000313" key="17">
    <source>
        <dbReference type="Proteomes" id="UP000257080"/>
    </source>
</evidence>
<reference evidence="16 17" key="1">
    <citation type="submission" date="2017-04" db="EMBL/GenBank/DDBJ databases">
        <title>Comparative genome analysis of Subtercola boreus.</title>
        <authorList>
            <person name="Cho Y.-J."/>
            <person name="Cho A."/>
            <person name="Kim O.-S."/>
            <person name="Lee J.-I."/>
        </authorList>
    </citation>
    <scope>NUCLEOTIDE SEQUENCE [LARGE SCALE GENOMIC DNA]</scope>
    <source>
        <strain evidence="16 17">P28004</strain>
    </source>
</reference>
<dbReference type="PANTHER" id="PTHR30612">
    <property type="entry name" value="SECA INNER MEMBRANE COMPONENT OF SEC PROTEIN SECRETION SYSTEM"/>
    <property type="match status" value="1"/>
</dbReference>
<dbReference type="GO" id="GO:0008564">
    <property type="term" value="F:protein-exporting ATPase activity"/>
    <property type="evidence" value="ECO:0007669"/>
    <property type="project" value="UniProtKB-EC"/>
</dbReference>
<dbReference type="GO" id="GO:0031522">
    <property type="term" value="C:cell envelope Sec protein transport complex"/>
    <property type="evidence" value="ECO:0007669"/>
    <property type="project" value="TreeGrafter"/>
</dbReference>
<dbReference type="Pfam" id="PF21090">
    <property type="entry name" value="P-loop_SecA"/>
    <property type="match status" value="2"/>
</dbReference>
<dbReference type="CDD" id="cd17928">
    <property type="entry name" value="DEXDc_SecA"/>
    <property type="match status" value="1"/>
</dbReference>
<dbReference type="Pfam" id="PF07517">
    <property type="entry name" value="SecA_DEAD"/>
    <property type="match status" value="1"/>
</dbReference>
<dbReference type="InterPro" id="IPR014018">
    <property type="entry name" value="SecA_motor_DEAD"/>
</dbReference>
<dbReference type="SUPFAM" id="SSF52540">
    <property type="entry name" value="P-loop containing nucleoside triphosphate hydrolases"/>
    <property type="match status" value="2"/>
</dbReference>
<dbReference type="SUPFAM" id="SSF81767">
    <property type="entry name" value="Pre-protein crosslinking domain of SecA"/>
    <property type="match status" value="1"/>
</dbReference>
<dbReference type="PRINTS" id="PR00906">
    <property type="entry name" value="SECA"/>
</dbReference>
<keyword evidence="11 12" id="KW-0472">Membrane</keyword>
<comment type="subunit">
    <text evidence="12">Monomer and homodimer. Part of the essential Sec protein translocation apparatus which comprises SecA, SecYEG and auxiliary proteins SecDF. Other proteins may also be involved.</text>
</comment>
<name>A0A3E0W9I6_9MICO</name>
<comment type="catalytic activity">
    <reaction evidence="12">
        <text>ATP + H2O + cellular proteinSide 1 = ADP + phosphate + cellular proteinSide 2.</text>
        <dbReference type="EC" id="7.4.2.8"/>
    </reaction>
</comment>
<keyword evidence="10 12" id="KW-0811">Translocation</keyword>
<dbReference type="InterPro" id="IPR036266">
    <property type="entry name" value="SecA_Wing/Scaffold_sf"/>
</dbReference>
<keyword evidence="4 12" id="KW-1003">Cell membrane</keyword>
<dbReference type="Gene3D" id="3.90.1440.10">
    <property type="entry name" value="SecA, preprotein cross-linking domain"/>
    <property type="match status" value="1"/>
</dbReference>
<dbReference type="PROSITE" id="PS51192">
    <property type="entry name" value="HELICASE_ATP_BIND_1"/>
    <property type="match status" value="1"/>
</dbReference>
<evidence type="ECO:0000256" key="8">
    <source>
        <dbReference type="ARBA" id="ARBA00022927"/>
    </source>
</evidence>
<dbReference type="InterPro" id="IPR026389">
    <property type="entry name" value="SecA_Actinobact-type"/>
</dbReference>
<dbReference type="FunFam" id="3.40.50.300:FF:000429">
    <property type="entry name" value="Preprotein translocase subunit SecA"/>
    <property type="match status" value="1"/>
</dbReference>
<evidence type="ECO:0000256" key="1">
    <source>
        <dbReference type="ARBA" id="ARBA00004170"/>
    </source>
</evidence>
<dbReference type="AlphaFoldDB" id="A0A3E0W9I6"/>
<dbReference type="SMART" id="SM00958">
    <property type="entry name" value="SecA_PP_bind"/>
    <property type="match status" value="1"/>
</dbReference>
<evidence type="ECO:0000256" key="12">
    <source>
        <dbReference type="HAMAP-Rule" id="MF_01382"/>
    </source>
</evidence>
<dbReference type="InterPro" id="IPR011115">
    <property type="entry name" value="SecA_DEAD"/>
</dbReference>
<dbReference type="GO" id="GO:0043952">
    <property type="term" value="P:protein transport by the Sec complex"/>
    <property type="evidence" value="ECO:0007669"/>
    <property type="project" value="TreeGrafter"/>
</dbReference>
<dbReference type="InterPro" id="IPR044722">
    <property type="entry name" value="SecA_SF2_C"/>
</dbReference>
<feature type="binding site" evidence="12">
    <location>
        <position position="80"/>
    </location>
    <ligand>
        <name>ATP</name>
        <dbReference type="ChEBI" id="CHEBI:30616"/>
    </ligand>
</feature>
<comment type="similarity">
    <text evidence="2 12">Belongs to the SecA family.</text>
</comment>
<dbReference type="Pfam" id="PF07516">
    <property type="entry name" value="SecA_SW"/>
    <property type="match status" value="1"/>
</dbReference>
<comment type="function">
    <text evidence="12">Part of the Sec protein translocase complex. Interacts with the SecYEG preprotein conducting channel. Has a central role in coupling the hydrolysis of ATP to the transfer of proteins into and across the cell membrane, serving as an ATP-driven molecular motor driving the stepwise translocation of polypeptide chains across the membrane.</text>
</comment>
<dbReference type="PROSITE" id="PS51196">
    <property type="entry name" value="SECA_MOTOR_DEAD"/>
    <property type="match status" value="1"/>
</dbReference>
<accession>A0A3E0W9I6</accession>